<dbReference type="InterPro" id="IPR036390">
    <property type="entry name" value="WH_DNA-bd_sf"/>
</dbReference>
<evidence type="ECO:0000256" key="5">
    <source>
        <dbReference type="ARBA" id="ARBA00022806"/>
    </source>
</evidence>
<dbReference type="Proteomes" id="UP000198341">
    <property type="component" value="Chromosome 12"/>
</dbReference>
<dbReference type="FunFam" id="3.40.50.300:FF:000340">
    <property type="entry name" value="Bloom syndrome, RecQ helicase"/>
    <property type="match status" value="1"/>
</dbReference>
<dbReference type="CDD" id="cd18794">
    <property type="entry name" value="SF2_C_RecQ"/>
    <property type="match status" value="1"/>
</dbReference>
<feature type="compositionally biased region" description="Basic and acidic residues" evidence="12">
    <location>
        <begin position="102"/>
        <end position="111"/>
    </location>
</feature>
<dbReference type="GO" id="GO:0005524">
    <property type="term" value="F:ATP binding"/>
    <property type="evidence" value="ECO:0007669"/>
    <property type="project" value="UniProtKB-KW"/>
</dbReference>
<protein>
    <recommendedName>
        <fullName evidence="11">DNA 3'-5' helicase</fullName>
        <ecNumber evidence="11">5.6.2.4</ecNumber>
    </recommendedName>
</protein>
<dbReference type="InterPro" id="IPR032284">
    <property type="entry name" value="RecQ_Zn-bd"/>
</dbReference>
<dbReference type="Gene3D" id="3.40.50.300">
    <property type="entry name" value="P-loop containing nucleotide triphosphate hydrolases"/>
    <property type="match status" value="2"/>
</dbReference>
<keyword evidence="3" id="KW-0547">Nucleotide-binding</keyword>
<evidence type="ECO:0000256" key="7">
    <source>
        <dbReference type="ARBA" id="ARBA00023125"/>
    </source>
</evidence>
<dbReference type="GO" id="GO:0003677">
    <property type="term" value="F:DNA binding"/>
    <property type="evidence" value="ECO:0007669"/>
    <property type="project" value="UniProtKB-KW"/>
</dbReference>
<dbReference type="Pfam" id="PF16124">
    <property type="entry name" value="RecQ_Zn_bind"/>
    <property type="match status" value="1"/>
</dbReference>
<feature type="compositionally biased region" description="Basic and acidic residues" evidence="12">
    <location>
        <begin position="14"/>
        <end position="30"/>
    </location>
</feature>
<dbReference type="RefSeq" id="XP_007509905.1">
    <property type="nucleotide sequence ID" value="XM_007509843.1"/>
</dbReference>
<feature type="compositionally biased region" description="Polar residues" evidence="12">
    <location>
        <begin position="1101"/>
        <end position="1110"/>
    </location>
</feature>
<dbReference type="InterPro" id="IPR014001">
    <property type="entry name" value="Helicase_ATP-bd"/>
</dbReference>
<dbReference type="SMART" id="SM00487">
    <property type="entry name" value="DEXDc"/>
    <property type="match status" value="1"/>
</dbReference>
<dbReference type="Pfam" id="PF00270">
    <property type="entry name" value="DEAD"/>
    <property type="match status" value="1"/>
</dbReference>
<dbReference type="SUPFAM" id="SSF52540">
    <property type="entry name" value="P-loop containing nucleoside triphosphate hydrolases"/>
    <property type="match status" value="1"/>
</dbReference>
<dbReference type="GeneID" id="19012442"/>
<dbReference type="FunFam" id="3.40.50.300:FF:000296">
    <property type="entry name" value="ATP-dependent DNA helicase RecQ"/>
    <property type="match status" value="1"/>
</dbReference>
<reference evidence="15 16" key="1">
    <citation type="submission" date="2011-10" db="EMBL/GenBank/DDBJ databases">
        <authorList>
            <person name="Genoscope - CEA"/>
        </authorList>
    </citation>
    <scope>NUCLEOTIDE SEQUENCE [LARGE SCALE GENOMIC DNA]</scope>
    <source>
        <strain evidence="15 16">RCC 1105</strain>
    </source>
</reference>
<dbReference type="STRING" id="41875.K8F2J2"/>
<feature type="compositionally biased region" description="Low complexity" evidence="12">
    <location>
        <begin position="1083"/>
        <end position="1093"/>
    </location>
</feature>
<feature type="compositionally biased region" description="Polar residues" evidence="12">
    <location>
        <begin position="1264"/>
        <end position="1281"/>
    </location>
</feature>
<dbReference type="GO" id="GO:0005737">
    <property type="term" value="C:cytoplasm"/>
    <property type="evidence" value="ECO:0007669"/>
    <property type="project" value="TreeGrafter"/>
</dbReference>
<dbReference type="InterPro" id="IPR027417">
    <property type="entry name" value="P-loop_NTPase"/>
</dbReference>
<dbReference type="OrthoDB" id="10261556at2759"/>
<dbReference type="Gene3D" id="1.10.10.10">
    <property type="entry name" value="Winged helix-like DNA-binding domain superfamily/Winged helix DNA-binding domain"/>
    <property type="match status" value="1"/>
</dbReference>
<dbReference type="GO" id="GO:0005634">
    <property type="term" value="C:nucleus"/>
    <property type="evidence" value="ECO:0007669"/>
    <property type="project" value="UniProtKB-SubCell"/>
</dbReference>
<dbReference type="PROSITE" id="PS51194">
    <property type="entry name" value="HELICASE_CTER"/>
    <property type="match status" value="1"/>
</dbReference>
<evidence type="ECO:0000259" key="13">
    <source>
        <dbReference type="PROSITE" id="PS51192"/>
    </source>
</evidence>
<dbReference type="GO" id="GO:0006260">
    <property type="term" value="P:DNA replication"/>
    <property type="evidence" value="ECO:0007669"/>
    <property type="project" value="InterPro"/>
</dbReference>
<feature type="region of interest" description="Disordered" evidence="12">
    <location>
        <begin position="1264"/>
        <end position="1352"/>
    </location>
</feature>
<keyword evidence="7" id="KW-0238">DNA-binding</keyword>
<dbReference type="SUPFAM" id="SSF46785">
    <property type="entry name" value="Winged helix' DNA-binding domain"/>
    <property type="match status" value="1"/>
</dbReference>
<comment type="subcellular location">
    <subcellularLocation>
        <location evidence="1">Nucleus</location>
    </subcellularLocation>
</comment>
<evidence type="ECO:0000256" key="1">
    <source>
        <dbReference type="ARBA" id="ARBA00004123"/>
    </source>
</evidence>
<dbReference type="Pfam" id="PF09382">
    <property type="entry name" value="RQC"/>
    <property type="match status" value="1"/>
</dbReference>
<proteinExistence type="inferred from homology"/>
<dbReference type="KEGG" id="bpg:Bathy12g02670"/>
<sequence length="1352" mass="153390">MAPVPRRPAFTTKTKSDRGETRRGEATEEKSCFVYSEPHQNELAAFLTTTKKKNKDESDVDATPPGGTNFELFSFVPNAGRGGSKTTTSKFSAGFALLKSREMSREKEMSHTRSGSFCEAGNGLVSIKQQREQREKEDKARARKEKEEMVMRAQQEQQHEQEEQRQQQQQQQNHAATNINNNPGNNTIIGFDDDDDEDDEMFQLVDIEALETRKHVVAPAQPQRPQHPQHIESFPVVPPRADNMNDAYCLPIALDGSGLEWVCEHGCALRECDKISLHFRALQPILSSIIQRLDDDEYMMKNIERKNLEKKRKEAETIQAFLNNGSIGSGVPNAAPSIAPMNNNNNIMDNNNNNNNSFQQNTSFDIHNNINNFQHNNMQSNNFNNDFQMNGNNNNFNNDEFYYQNNNNNNNGGDFQAEWDDDNGDDIVDMENLPKLGLGANGGHEVIPAVQCQMTEADGGKWNQKNFLWTKDCYYALRNNFGAQDYRGLQLQAINATMAGKDTLVLMPTGGGKSLCYQLPAIVRDGVTIVVCPLISLIQDQLSNLEQLDIKACLLGAYNAKNDAEVYNDLYGPEPKIKLLYVTPEKLSMSNKLINLMKSLHRKGRLQRFVIDEAHCISSWGHDFRKDYKELRVLKHQFPDIPVMALTATATVRVQDDIVRQLGLANCVRFFTTFNRTNITYEVIPKKKEKQNVEEILSLIHDRGFVDRRGRVECGIVYCFSKNDCEKMANALCLKNNQDSRFRHGIKALPYHAGLDDKVRKAHQEAWTNDTCNIICATIAFGMGINKPDVRYVFHHSMPKSLEAYHQESGRAGRDGEKALCVLFYSWGDVTKARSMLIDSAEKDNAPHEVKMNKLESLVTMCTYCENTADCRRTQLLRHFNENFDRSRCKGMCDCCQLRKNYGWNCFIKRDMSKHALSLISICKDTSEQGIPMGLLIDVFRGSRAKTVTQRYYDRLPGFNTGNQLTKSESDRLARYLVNQGYLCEETTRLPPDEKRQYAMVSTCIRPGEPGKIQALKQKQHKVELEFENLPKDTSKGKKKTAPTTAPKTRAPPKKKTTAAKASGTAAATTARKKKTSTKTRTPKATQQQQQQQHDNVDLTLPSQQPNGTQEIDGQLDNAFAILMRKQKEEREGIVVEDDEEEIVNNDDNVQYEIDESIEDDDEEDEEERLYECVFQALTVWRDIQATDIANRQGTKKNPQGIIKNALLRKLAGSRPTTIDEMNEFREAEVADLANKNMLNKFAYDLVSKIEQAVFHFHNNEENPYTQTQRQQETQGNNLNSGDPYEFKATPASNTNNGPRPASQMMTMMQQQPNNLQYSGGGPKRQRLMLDNNTESPQWLEPNRGRGGGVNE</sequence>
<keyword evidence="9" id="KW-0539">Nucleus</keyword>
<feature type="compositionally biased region" description="Basic and acidic residues" evidence="12">
    <location>
        <begin position="1026"/>
        <end position="1036"/>
    </location>
</feature>
<dbReference type="GO" id="GO:0016787">
    <property type="term" value="F:hydrolase activity"/>
    <property type="evidence" value="ECO:0007669"/>
    <property type="project" value="UniProtKB-KW"/>
</dbReference>
<dbReference type="GO" id="GO:0009378">
    <property type="term" value="F:four-way junction helicase activity"/>
    <property type="evidence" value="ECO:0007669"/>
    <property type="project" value="TreeGrafter"/>
</dbReference>
<feature type="compositionally biased region" description="Basic and acidic residues" evidence="12">
    <location>
        <begin position="129"/>
        <end position="150"/>
    </location>
</feature>
<evidence type="ECO:0000256" key="10">
    <source>
        <dbReference type="ARBA" id="ARBA00034617"/>
    </source>
</evidence>
<evidence type="ECO:0000256" key="4">
    <source>
        <dbReference type="ARBA" id="ARBA00022801"/>
    </source>
</evidence>
<feature type="region of interest" description="Disordered" evidence="12">
    <location>
        <begin position="102"/>
        <end position="196"/>
    </location>
</feature>
<evidence type="ECO:0000256" key="2">
    <source>
        <dbReference type="ARBA" id="ARBA00005446"/>
    </source>
</evidence>
<keyword evidence="8" id="KW-0413">Isomerase</keyword>
<dbReference type="GO" id="GO:0000724">
    <property type="term" value="P:double-strand break repair via homologous recombination"/>
    <property type="evidence" value="ECO:0007669"/>
    <property type="project" value="TreeGrafter"/>
</dbReference>
<feature type="region of interest" description="Disordered" evidence="12">
    <location>
        <begin position="1"/>
        <end position="30"/>
    </location>
</feature>
<comment type="catalytic activity">
    <reaction evidence="10">
        <text>Couples ATP hydrolysis with the unwinding of duplex DNA by translocating in the 3'-5' direction.</text>
        <dbReference type="EC" id="5.6.2.4"/>
    </reaction>
</comment>
<dbReference type="PANTHER" id="PTHR13710">
    <property type="entry name" value="DNA HELICASE RECQ FAMILY MEMBER"/>
    <property type="match status" value="1"/>
</dbReference>
<dbReference type="GO" id="GO:0005694">
    <property type="term" value="C:chromosome"/>
    <property type="evidence" value="ECO:0007669"/>
    <property type="project" value="TreeGrafter"/>
</dbReference>
<dbReference type="InterPro" id="IPR001650">
    <property type="entry name" value="Helicase_C-like"/>
</dbReference>
<dbReference type="InterPro" id="IPR011545">
    <property type="entry name" value="DEAD/DEAH_box_helicase_dom"/>
</dbReference>
<dbReference type="InterPro" id="IPR004589">
    <property type="entry name" value="DNA_helicase_ATP-dep_RecQ"/>
</dbReference>
<dbReference type="NCBIfam" id="TIGR00614">
    <property type="entry name" value="recQ_fam"/>
    <property type="match status" value="1"/>
</dbReference>
<dbReference type="GO" id="GO:0043138">
    <property type="term" value="F:3'-5' DNA helicase activity"/>
    <property type="evidence" value="ECO:0007669"/>
    <property type="project" value="UniProtKB-EC"/>
</dbReference>
<dbReference type="SMART" id="SM00956">
    <property type="entry name" value="RQC"/>
    <property type="match status" value="1"/>
</dbReference>
<evidence type="ECO:0000259" key="14">
    <source>
        <dbReference type="PROSITE" id="PS51194"/>
    </source>
</evidence>
<evidence type="ECO:0000256" key="11">
    <source>
        <dbReference type="ARBA" id="ARBA00034808"/>
    </source>
</evidence>
<dbReference type="Pfam" id="PF00271">
    <property type="entry name" value="Helicase_C"/>
    <property type="match status" value="1"/>
</dbReference>
<feature type="region of interest" description="Disordered" evidence="12">
    <location>
        <begin position="1026"/>
        <end position="1110"/>
    </location>
</feature>
<evidence type="ECO:0000313" key="15">
    <source>
        <dbReference type="EMBL" id="CCO19020.1"/>
    </source>
</evidence>
<accession>K8F2J2</accession>
<keyword evidence="5" id="KW-0347">Helicase</keyword>
<feature type="compositionally biased region" description="Low complexity" evidence="12">
    <location>
        <begin position="1059"/>
        <end position="1070"/>
    </location>
</feature>
<dbReference type="EC" id="5.6.2.4" evidence="11"/>
<evidence type="ECO:0000256" key="3">
    <source>
        <dbReference type="ARBA" id="ARBA00022741"/>
    </source>
</evidence>
<dbReference type="SMART" id="SM00490">
    <property type="entry name" value="HELICc"/>
    <property type="match status" value="1"/>
</dbReference>
<evidence type="ECO:0000256" key="8">
    <source>
        <dbReference type="ARBA" id="ARBA00023235"/>
    </source>
</evidence>
<keyword evidence="4" id="KW-0378">Hydrolase</keyword>
<feature type="region of interest" description="Disordered" evidence="12">
    <location>
        <begin position="49"/>
        <end position="75"/>
    </location>
</feature>
<feature type="domain" description="Helicase ATP-binding" evidence="13">
    <location>
        <begin position="494"/>
        <end position="668"/>
    </location>
</feature>
<feature type="compositionally biased region" description="Basic residues" evidence="12">
    <location>
        <begin position="1071"/>
        <end position="1082"/>
    </location>
</feature>
<dbReference type="EMBL" id="FO082267">
    <property type="protein sequence ID" value="CCO19020.1"/>
    <property type="molecule type" value="Genomic_DNA"/>
</dbReference>
<dbReference type="eggNOG" id="KOG0351">
    <property type="taxonomic scope" value="Eukaryota"/>
</dbReference>
<keyword evidence="16" id="KW-1185">Reference proteome</keyword>
<dbReference type="InterPro" id="IPR036388">
    <property type="entry name" value="WH-like_DNA-bd_sf"/>
</dbReference>
<comment type="similarity">
    <text evidence="2">Belongs to the helicase family. RecQ subfamily.</text>
</comment>
<keyword evidence="6" id="KW-0067">ATP-binding</keyword>
<dbReference type="CDD" id="cd17920">
    <property type="entry name" value="DEXHc_RecQ"/>
    <property type="match status" value="1"/>
</dbReference>
<dbReference type="GO" id="GO:0070417">
    <property type="term" value="P:cellular response to cold"/>
    <property type="evidence" value="ECO:0007669"/>
    <property type="project" value="UniProtKB-ARBA"/>
</dbReference>
<dbReference type="PANTHER" id="PTHR13710:SF153">
    <property type="entry name" value="RECQ-LIKE DNA HELICASE BLM"/>
    <property type="match status" value="1"/>
</dbReference>
<dbReference type="InterPro" id="IPR018982">
    <property type="entry name" value="RQC_domain"/>
</dbReference>
<evidence type="ECO:0000256" key="9">
    <source>
        <dbReference type="ARBA" id="ARBA00023242"/>
    </source>
</evidence>
<feature type="domain" description="Helicase C-terminal" evidence="14">
    <location>
        <begin position="692"/>
        <end position="856"/>
    </location>
</feature>
<evidence type="ECO:0000313" key="16">
    <source>
        <dbReference type="Proteomes" id="UP000198341"/>
    </source>
</evidence>
<gene>
    <name evidence="15" type="ordered locus">Bathy12g02670</name>
</gene>
<feature type="compositionally biased region" description="Low complexity" evidence="12">
    <location>
        <begin position="166"/>
        <end position="190"/>
    </location>
</feature>
<evidence type="ECO:0000256" key="6">
    <source>
        <dbReference type="ARBA" id="ARBA00022840"/>
    </source>
</evidence>
<evidence type="ECO:0000256" key="12">
    <source>
        <dbReference type="SAM" id="MobiDB-lite"/>
    </source>
</evidence>
<name>K8F2J2_9CHLO</name>
<dbReference type="PROSITE" id="PS51192">
    <property type="entry name" value="HELICASE_ATP_BIND_1"/>
    <property type="match status" value="1"/>
</dbReference>
<organism evidence="15 16">
    <name type="scientific">Bathycoccus prasinos</name>
    <dbReference type="NCBI Taxonomy" id="41875"/>
    <lineage>
        <taxon>Eukaryota</taxon>
        <taxon>Viridiplantae</taxon>
        <taxon>Chlorophyta</taxon>
        <taxon>Mamiellophyceae</taxon>
        <taxon>Mamiellales</taxon>
        <taxon>Bathycoccaceae</taxon>
        <taxon>Bathycoccus</taxon>
    </lineage>
</organism>